<dbReference type="NCBIfam" id="TIGR00024">
    <property type="entry name" value="SbcD_rel_arch"/>
    <property type="match status" value="1"/>
</dbReference>
<dbReference type="STRING" id="572546.Arcpr_1120"/>
<dbReference type="GeneID" id="8739799"/>
<evidence type="ECO:0000259" key="1">
    <source>
        <dbReference type="Pfam" id="PF00149"/>
    </source>
</evidence>
<gene>
    <name evidence="2" type="ordered locus">Arcpr_1120</name>
</gene>
<dbReference type="PANTHER" id="PTHR39323:SF1">
    <property type="entry name" value="BLR1149 PROTEIN"/>
    <property type="match status" value="1"/>
</dbReference>
<dbReference type="InterPro" id="IPR004843">
    <property type="entry name" value="Calcineurin-like_PHP"/>
</dbReference>
<accession>D2RDI4</accession>
<dbReference type="AlphaFoldDB" id="D2RDI4"/>
<reference evidence="2 3" key="1">
    <citation type="journal article" date="2010" name="Stand. Genomic Sci.">
        <title>Complete genome sequence of Archaeoglobus profundus type strain (AV18).</title>
        <authorList>
            <person name="von Jan M."/>
            <person name="Lapidus A."/>
            <person name="Del Rio T.G."/>
            <person name="Copeland A."/>
            <person name="Tice H."/>
            <person name="Cheng J.F."/>
            <person name="Lucas S."/>
            <person name="Chen F."/>
            <person name="Nolan M."/>
            <person name="Goodwin L."/>
            <person name="Han C."/>
            <person name="Pitluck S."/>
            <person name="Liolios K."/>
            <person name="Ivanova N."/>
            <person name="Mavromatis K."/>
            <person name="Ovchinnikova G."/>
            <person name="Chertkov O."/>
            <person name="Pati A."/>
            <person name="Chen A."/>
            <person name="Palaniappan K."/>
            <person name="Land M."/>
            <person name="Hauser L."/>
            <person name="Chang Y.J."/>
            <person name="Jeffries C.D."/>
            <person name="Saunders E."/>
            <person name="Brettin T."/>
            <person name="Detter J.C."/>
            <person name="Chain P."/>
            <person name="Eichinger K."/>
            <person name="Huber H."/>
            <person name="Spring S."/>
            <person name="Rohde M."/>
            <person name="Goker M."/>
            <person name="Wirth R."/>
            <person name="Woyke T."/>
            <person name="Bristow J."/>
            <person name="Eisen J.A."/>
            <person name="Markowitz V."/>
            <person name="Hugenholtz P."/>
            <person name="Kyrpides N.C."/>
            <person name="Klenk H.P."/>
        </authorList>
    </citation>
    <scope>NUCLEOTIDE SEQUENCE [LARGE SCALE GENOMIC DNA]</scope>
    <source>
        <strain evidence="3">DSM 5631 / JCM 9629 / NBRC 100127 / Av18</strain>
    </source>
</reference>
<name>D2RDI4_ARCPA</name>
<evidence type="ECO:0000313" key="3">
    <source>
        <dbReference type="Proteomes" id="UP000001901"/>
    </source>
</evidence>
<dbReference type="Pfam" id="PF00149">
    <property type="entry name" value="Metallophos"/>
    <property type="match status" value="1"/>
</dbReference>
<sequence length="207" mass="23632">MRAEVVPGEPALILRGRKRILIVADLHIGLVRYVDENIVNKLRDLANDVGADEVVILGDLKHSLGYDRRVENLLRDFDFILVKGNHDGGLEGEKELRIGKFHLIHGHFKPKDFGDFLIVGHAHPSIYLYGVKERVWIFGEWKNRKVIVMPAFNELCSSTPINLRRPAGFLFREWDYSNANVATLDCVMLGKVKDLKVQCSSTFRQLQ</sequence>
<dbReference type="GO" id="GO:0016787">
    <property type="term" value="F:hydrolase activity"/>
    <property type="evidence" value="ECO:0007669"/>
    <property type="project" value="InterPro"/>
</dbReference>
<dbReference type="Gene3D" id="3.60.21.10">
    <property type="match status" value="1"/>
</dbReference>
<keyword evidence="3" id="KW-1185">Reference proteome</keyword>
<dbReference type="InterPro" id="IPR029052">
    <property type="entry name" value="Metallo-depent_PP-like"/>
</dbReference>
<dbReference type="SUPFAM" id="SSF56300">
    <property type="entry name" value="Metallo-dependent phosphatases"/>
    <property type="match status" value="1"/>
</dbReference>
<dbReference type="Proteomes" id="UP000001901">
    <property type="component" value="Chromosome"/>
</dbReference>
<organism evidence="2 3">
    <name type="scientific">Archaeoglobus profundus (strain DSM 5631 / JCM 9629 / NBRC 100127 / Av18)</name>
    <dbReference type="NCBI Taxonomy" id="572546"/>
    <lineage>
        <taxon>Archaea</taxon>
        <taxon>Methanobacteriati</taxon>
        <taxon>Methanobacteriota</taxon>
        <taxon>Archaeoglobi</taxon>
        <taxon>Archaeoglobales</taxon>
        <taxon>Archaeoglobaceae</taxon>
        <taxon>Archaeoglobus</taxon>
    </lineage>
</organism>
<evidence type="ECO:0000313" key="2">
    <source>
        <dbReference type="EMBL" id="ADB58178.1"/>
    </source>
</evidence>
<feature type="domain" description="Calcineurin-like phosphoesterase" evidence="1">
    <location>
        <begin position="19"/>
        <end position="110"/>
    </location>
</feature>
<dbReference type="KEGG" id="apo:Arcpr_1120"/>
<dbReference type="RefSeq" id="WP_012940514.1">
    <property type="nucleotide sequence ID" value="NC_013741.1"/>
</dbReference>
<dbReference type="PANTHER" id="PTHR39323">
    <property type="entry name" value="BLR1149 PROTEIN"/>
    <property type="match status" value="1"/>
</dbReference>
<dbReference type="InterPro" id="IPR004376">
    <property type="entry name" value="Pesterase_MJ0037"/>
</dbReference>
<dbReference type="OrthoDB" id="10013at2157"/>
<dbReference type="PaxDb" id="572546-Arcpr_1120"/>
<dbReference type="HOGENOM" id="CLU_075478_0_0_2"/>
<protein>
    <submittedName>
        <fullName evidence="2">Phosphoesterase</fullName>
    </submittedName>
</protein>
<proteinExistence type="predicted"/>
<dbReference type="eggNOG" id="arCOG01150">
    <property type="taxonomic scope" value="Archaea"/>
</dbReference>
<dbReference type="EMBL" id="CP001857">
    <property type="protein sequence ID" value="ADB58178.1"/>
    <property type="molecule type" value="Genomic_DNA"/>
</dbReference>